<evidence type="ECO:0000256" key="2">
    <source>
        <dbReference type="ARBA" id="ARBA00022485"/>
    </source>
</evidence>
<evidence type="ECO:0000256" key="3">
    <source>
        <dbReference type="ARBA" id="ARBA00022691"/>
    </source>
</evidence>
<dbReference type="GO" id="GO:0046872">
    <property type="term" value="F:metal ion binding"/>
    <property type="evidence" value="ECO:0007669"/>
    <property type="project" value="UniProtKB-KW"/>
</dbReference>
<evidence type="ECO:0000259" key="7">
    <source>
        <dbReference type="PROSITE" id="PS51918"/>
    </source>
</evidence>
<dbReference type="InterPro" id="IPR026322">
    <property type="entry name" value="Geopep_mat_rSAM"/>
</dbReference>
<comment type="cofactor">
    <cofactor evidence="1">
        <name>[4Fe-4S] cluster</name>
        <dbReference type="ChEBI" id="CHEBI:49883"/>
    </cofactor>
</comment>
<dbReference type="InterPro" id="IPR023885">
    <property type="entry name" value="4Fe4S-binding_SPASM_dom"/>
</dbReference>
<dbReference type="PANTHER" id="PTHR43787">
    <property type="entry name" value="FEMO COFACTOR BIOSYNTHESIS PROTEIN NIFB-RELATED"/>
    <property type="match status" value="1"/>
</dbReference>
<dbReference type="GO" id="GO:0016491">
    <property type="term" value="F:oxidoreductase activity"/>
    <property type="evidence" value="ECO:0007669"/>
    <property type="project" value="InterPro"/>
</dbReference>
<dbReference type="AlphaFoldDB" id="A0A0B5B8T9"/>
<keyword evidence="6" id="KW-0411">Iron-sulfur</keyword>
<dbReference type="OrthoDB" id="308557at2"/>
<dbReference type="STRING" id="345632.GPICK_05985"/>
<evidence type="ECO:0000256" key="1">
    <source>
        <dbReference type="ARBA" id="ARBA00001966"/>
    </source>
</evidence>
<evidence type="ECO:0000256" key="4">
    <source>
        <dbReference type="ARBA" id="ARBA00022723"/>
    </source>
</evidence>
<dbReference type="SFLD" id="SFLDG01384">
    <property type="entry name" value="thioether_bond_formation_requi"/>
    <property type="match status" value="1"/>
</dbReference>
<dbReference type="InterPro" id="IPR023867">
    <property type="entry name" value="Sulphatase_maturase_rSAM"/>
</dbReference>
<dbReference type="UniPathway" id="UPA00782"/>
<dbReference type="SFLD" id="SFLDS00029">
    <property type="entry name" value="Radical_SAM"/>
    <property type="match status" value="1"/>
</dbReference>
<keyword evidence="5" id="KW-0408">Iron</keyword>
<gene>
    <name evidence="8" type="ORF">GPICK_05985</name>
</gene>
<dbReference type="NCBIfam" id="TIGR04085">
    <property type="entry name" value="rSAM_more_4Fe4S"/>
    <property type="match status" value="1"/>
</dbReference>
<dbReference type="Proteomes" id="UP000057609">
    <property type="component" value="Chromosome"/>
</dbReference>
<dbReference type="Pfam" id="PF04055">
    <property type="entry name" value="Radical_SAM"/>
    <property type="match status" value="1"/>
</dbReference>
<dbReference type="SFLD" id="SFLDG01386">
    <property type="entry name" value="main_SPASM_domain-containing"/>
    <property type="match status" value="1"/>
</dbReference>
<protein>
    <submittedName>
        <fullName evidence="8">Radical SAM protein</fullName>
    </submittedName>
</protein>
<keyword evidence="4" id="KW-0479">Metal-binding</keyword>
<dbReference type="GO" id="GO:0051539">
    <property type="term" value="F:4 iron, 4 sulfur cluster binding"/>
    <property type="evidence" value="ECO:0007669"/>
    <property type="project" value="UniProtKB-KW"/>
</dbReference>
<dbReference type="SUPFAM" id="SSF102114">
    <property type="entry name" value="Radical SAM enzymes"/>
    <property type="match status" value="1"/>
</dbReference>
<evidence type="ECO:0000256" key="6">
    <source>
        <dbReference type="ARBA" id="ARBA00023014"/>
    </source>
</evidence>
<evidence type="ECO:0000313" key="8">
    <source>
        <dbReference type="EMBL" id="AJE02972.1"/>
    </source>
</evidence>
<reference evidence="8 9" key="1">
    <citation type="journal article" date="2015" name="Genome Announc.">
        <title>Complete Genome of Geobacter pickeringii G13T, a Metal-Reducing Isolate from Sedimentary Kaolin Deposits.</title>
        <authorList>
            <person name="Badalamenti J.P."/>
            <person name="Bond D.R."/>
        </authorList>
    </citation>
    <scope>NUCLEOTIDE SEQUENCE [LARGE SCALE GENOMIC DNA]</scope>
    <source>
        <strain evidence="8 9">G13</strain>
    </source>
</reference>
<dbReference type="HOGENOM" id="CLU_009273_3_1_7"/>
<sequence length="434" mass="47624">MRLSRYTKVFPCEDREGECILFAARTGASVLVPAELVPEIDGGGLDPADEETLAGLGFIVADPAAERRQMLGVLEEMKRRQQRFSCLVVLNLDCNLGCAYCFEGALKGKHFMAEDTADRLIEVIASGPIAQDKEISLNFYGGEPLLSVPLIKRIAGQIQTLAAERGLSFGFSLMTNGTLLTRRRVEELLPFGLKGATVTLDGPREIHDAARPFTDGRGSFDVIMGNIKEVAGLISLQIGGNFTRDNYRAFPRLFDVLVAEGLTPDRLGPMQFSPVMTSLSGRALPEFTGGCVSASEPWVAEAILFLREELLRRGFDPPKMEPHICAVETDDNLVVNYDGSFYKCPALIGVEGLEVGDVNRGVTDYRAAHGSGLWQNDECLDCSYLPLCFGGCRYLSLLQEGRVDAINCHRDFYDAILGPCLKQDMAYRFRHSGT</sequence>
<dbReference type="SFLD" id="SFLDG01067">
    <property type="entry name" value="SPASM/twitch_domain_containing"/>
    <property type="match status" value="1"/>
</dbReference>
<dbReference type="InterPro" id="IPR013785">
    <property type="entry name" value="Aldolase_TIM"/>
</dbReference>
<name>A0A0B5B8T9_9BACT</name>
<dbReference type="Gene3D" id="3.20.20.70">
    <property type="entry name" value="Aldolase class I"/>
    <property type="match status" value="1"/>
</dbReference>
<feature type="domain" description="Radical SAM core" evidence="7">
    <location>
        <begin position="79"/>
        <end position="313"/>
    </location>
</feature>
<dbReference type="InterPro" id="IPR058240">
    <property type="entry name" value="rSAM_sf"/>
</dbReference>
<dbReference type="EMBL" id="CP009788">
    <property type="protein sequence ID" value="AJE02972.1"/>
    <property type="molecule type" value="Genomic_DNA"/>
</dbReference>
<proteinExistence type="predicted"/>
<dbReference type="PANTHER" id="PTHR43787:SF3">
    <property type="entry name" value="ARYLSULFATASE REGULATORY PROTEIN"/>
    <property type="match status" value="1"/>
</dbReference>
<keyword evidence="2" id="KW-0004">4Fe-4S</keyword>
<dbReference type="RefSeq" id="WP_039741309.1">
    <property type="nucleotide sequence ID" value="NZ_CP009788.1"/>
</dbReference>
<dbReference type="CDD" id="cd01335">
    <property type="entry name" value="Radical_SAM"/>
    <property type="match status" value="1"/>
</dbReference>
<evidence type="ECO:0000256" key="5">
    <source>
        <dbReference type="ARBA" id="ARBA00023004"/>
    </source>
</evidence>
<organism evidence="8 9">
    <name type="scientific">Geobacter pickeringii</name>
    <dbReference type="NCBI Taxonomy" id="345632"/>
    <lineage>
        <taxon>Bacteria</taxon>
        <taxon>Pseudomonadati</taxon>
        <taxon>Thermodesulfobacteriota</taxon>
        <taxon>Desulfuromonadia</taxon>
        <taxon>Geobacterales</taxon>
        <taxon>Geobacteraceae</taxon>
        <taxon>Geobacter</taxon>
    </lineage>
</organism>
<keyword evidence="3" id="KW-0949">S-adenosyl-L-methionine</keyword>
<dbReference type="PROSITE" id="PS51918">
    <property type="entry name" value="RADICAL_SAM"/>
    <property type="match status" value="1"/>
</dbReference>
<keyword evidence="9" id="KW-1185">Reference proteome</keyword>
<dbReference type="InterPro" id="IPR007197">
    <property type="entry name" value="rSAM"/>
</dbReference>
<dbReference type="NCBIfam" id="TIGR04280">
    <property type="entry name" value="geopep_mat_rSAM"/>
    <property type="match status" value="1"/>
</dbReference>
<dbReference type="KEGG" id="gpi:GPICK_05985"/>
<accession>A0A0B5B8T9</accession>
<evidence type="ECO:0000313" key="9">
    <source>
        <dbReference type="Proteomes" id="UP000057609"/>
    </source>
</evidence>